<dbReference type="PROSITE" id="PS50294">
    <property type="entry name" value="WD_REPEATS_REGION"/>
    <property type="match status" value="1"/>
</dbReference>
<protein>
    <submittedName>
        <fullName evidence="5">WD-40 repeat protein</fullName>
    </submittedName>
</protein>
<dbReference type="InterPro" id="IPR001680">
    <property type="entry name" value="WD40_rpt"/>
</dbReference>
<keyword evidence="2" id="KW-0677">Repeat</keyword>
<feature type="repeat" description="WD" evidence="3">
    <location>
        <begin position="445"/>
        <end position="486"/>
    </location>
</feature>
<dbReference type="PANTHER" id="PTHR19848">
    <property type="entry name" value="WD40 REPEAT PROTEIN"/>
    <property type="match status" value="1"/>
</dbReference>
<organism evidence="5 6">
    <name type="scientific">Fimbriiglobus ruber</name>
    <dbReference type="NCBI Taxonomy" id="1908690"/>
    <lineage>
        <taxon>Bacteria</taxon>
        <taxon>Pseudomonadati</taxon>
        <taxon>Planctomycetota</taxon>
        <taxon>Planctomycetia</taxon>
        <taxon>Gemmatales</taxon>
        <taxon>Gemmataceae</taxon>
        <taxon>Fimbriiglobus</taxon>
    </lineage>
</organism>
<evidence type="ECO:0000256" key="2">
    <source>
        <dbReference type="ARBA" id="ARBA00022737"/>
    </source>
</evidence>
<dbReference type="EMBL" id="NIDE01000020">
    <property type="protein sequence ID" value="OWK34635.1"/>
    <property type="molecule type" value="Genomic_DNA"/>
</dbReference>
<dbReference type="SMART" id="SM00320">
    <property type="entry name" value="WD40"/>
    <property type="match status" value="7"/>
</dbReference>
<dbReference type="AlphaFoldDB" id="A0A225DE07"/>
<comment type="caution">
    <text evidence="5">The sequence shown here is derived from an EMBL/GenBank/DDBJ whole genome shotgun (WGS) entry which is preliminary data.</text>
</comment>
<name>A0A225DE07_9BACT</name>
<dbReference type="InterPro" id="IPR011047">
    <property type="entry name" value="Quinoprotein_ADH-like_sf"/>
</dbReference>
<dbReference type="SUPFAM" id="SSF50998">
    <property type="entry name" value="Quinoprotein alcohol dehydrogenase-like"/>
    <property type="match status" value="1"/>
</dbReference>
<keyword evidence="1 3" id="KW-0853">WD repeat</keyword>
<dbReference type="Gene3D" id="2.130.10.10">
    <property type="entry name" value="YVTN repeat-like/Quinoprotein amine dehydrogenase"/>
    <property type="match status" value="2"/>
</dbReference>
<dbReference type="InterPro" id="IPR015943">
    <property type="entry name" value="WD40/YVTN_repeat-like_dom_sf"/>
</dbReference>
<evidence type="ECO:0000313" key="5">
    <source>
        <dbReference type="EMBL" id="OWK34635.1"/>
    </source>
</evidence>
<reference evidence="6" key="1">
    <citation type="submission" date="2017-06" db="EMBL/GenBank/DDBJ databases">
        <title>Genome analysis of Fimbriiglobus ruber SP5, the first member of the order Planctomycetales with confirmed chitinolytic capability.</title>
        <authorList>
            <person name="Ravin N.V."/>
            <person name="Rakitin A.L."/>
            <person name="Ivanova A.A."/>
            <person name="Beletsky A.V."/>
            <person name="Kulichevskaya I.S."/>
            <person name="Mardanov A.V."/>
            <person name="Dedysh S.N."/>
        </authorList>
    </citation>
    <scope>NUCLEOTIDE SEQUENCE [LARGE SCALE GENOMIC DNA]</scope>
    <source>
        <strain evidence="6">SP5</strain>
    </source>
</reference>
<dbReference type="PROSITE" id="PS50082">
    <property type="entry name" value="WD_REPEATS_2"/>
    <property type="match status" value="1"/>
</dbReference>
<sequence>MIDLLAEFRRQERALPVAHSRRADVSRVAEVLDRTHVFHRRHATALFQCLWNTGWWADSPEIGRHLANPGEASAPRSGELSRLINQWRQDKARITPEFRWLRSLRPPAQGLGSASRAAIRGPLTNTTCIACAGDGSPVALAGGGGTDRPKGACVWLPIVGRMDFLPLQSAPFDLAATADGGALAFVFGETCVVQGVDEDGGITGDALQISAPEKDAFHRVCFSPDGNFLALGLESGRVQVVAAKNGTVKWLAEGHGAKFVRGVAWSGDLVVSGGDDAGVVVWNAGDGTIQRRFSELAAPVNTVDIRGNRVLAGTGVNELHLYDSGLKFDSWPDYQAERALVYHWDLRAQRDAVVLRGHREQVNSVRFINDGGRILSCSGGWLHGSEHSAFVWDTDTSVPITNLERQSAAVVGSCADANGRIIFTVCWDGEVQAWDGSRVQDTKPIISHTQEIRIVEFSPDGRRVVTTSWDDPPRIWDVESGVPIATLDGHECLIRTVWFSPDGRLVLTGAGRKYPKIRPTTRPGSGKSRPGAAGEFGNSL</sequence>
<evidence type="ECO:0000256" key="1">
    <source>
        <dbReference type="ARBA" id="ARBA00022574"/>
    </source>
</evidence>
<dbReference type="PANTHER" id="PTHR19848:SF8">
    <property type="entry name" value="F-BOX AND WD REPEAT DOMAIN CONTAINING 7"/>
    <property type="match status" value="1"/>
</dbReference>
<evidence type="ECO:0000256" key="3">
    <source>
        <dbReference type="PROSITE-ProRule" id="PRU00221"/>
    </source>
</evidence>
<evidence type="ECO:0000313" key="6">
    <source>
        <dbReference type="Proteomes" id="UP000214646"/>
    </source>
</evidence>
<feature type="region of interest" description="Disordered" evidence="4">
    <location>
        <begin position="516"/>
        <end position="540"/>
    </location>
</feature>
<evidence type="ECO:0000256" key="4">
    <source>
        <dbReference type="SAM" id="MobiDB-lite"/>
    </source>
</evidence>
<accession>A0A225DE07</accession>
<dbReference type="Proteomes" id="UP000214646">
    <property type="component" value="Unassembled WGS sequence"/>
</dbReference>
<keyword evidence="6" id="KW-1185">Reference proteome</keyword>
<dbReference type="Pfam" id="PF00400">
    <property type="entry name" value="WD40"/>
    <property type="match status" value="4"/>
</dbReference>
<gene>
    <name evidence="5" type="ORF">FRUB_10606</name>
</gene>
<proteinExistence type="predicted"/>